<comment type="caution">
    <text evidence="2">The sequence shown here is derived from an EMBL/GenBank/DDBJ whole genome shotgun (WGS) entry which is preliminary data.</text>
</comment>
<feature type="non-terminal residue" evidence="2">
    <location>
        <position position="88"/>
    </location>
</feature>
<reference evidence="2 3" key="1">
    <citation type="journal article" date="2012" name="Genome Biol.">
        <title>Genome and low-iron response of an oceanic diatom adapted to chronic iron limitation.</title>
        <authorList>
            <person name="Lommer M."/>
            <person name="Specht M."/>
            <person name="Roy A.S."/>
            <person name="Kraemer L."/>
            <person name="Andreson R."/>
            <person name="Gutowska M.A."/>
            <person name="Wolf J."/>
            <person name="Bergner S.V."/>
            <person name="Schilhabel M.B."/>
            <person name="Klostermeier U.C."/>
            <person name="Beiko R.G."/>
            <person name="Rosenstiel P."/>
            <person name="Hippler M."/>
            <person name="Laroche J."/>
        </authorList>
    </citation>
    <scope>NUCLEOTIDE SEQUENCE [LARGE SCALE GENOMIC DNA]</scope>
    <source>
        <strain evidence="2 3">CCMP1005</strain>
    </source>
</reference>
<gene>
    <name evidence="2" type="ORF">THAOC_14857</name>
</gene>
<dbReference type="Proteomes" id="UP000266841">
    <property type="component" value="Unassembled WGS sequence"/>
</dbReference>
<evidence type="ECO:0000313" key="2">
    <source>
        <dbReference type="EMBL" id="EJK64408.1"/>
    </source>
</evidence>
<evidence type="ECO:0000313" key="3">
    <source>
        <dbReference type="Proteomes" id="UP000266841"/>
    </source>
</evidence>
<proteinExistence type="predicted"/>
<evidence type="ECO:0000256" key="1">
    <source>
        <dbReference type="SAM" id="MobiDB-lite"/>
    </source>
</evidence>
<dbReference type="AlphaFoldDB" id="K0SE46"/>
<name>K0SE46_THAOC</name>
<dbReference type="EMBL" id="AGNL01017284">
    <property type="protein sequence ID" value="EJK64408.1"/>
    <property type="molecule type" value="Genomic_DNA"/>
</dbReference>
<feature type="region of interest" description="Disordered" evidence="1">
    <location>
        <begin position="1"/>
        <end position="21"/>
    </location>
</feature>
<organism evidence="2 3">
    <name type="scientific">Thalassiosira oceanica</name>
    <name type="common">Marine diatom</name>
    <dbReference type="NCBI Taxonomy" id="159749"/>
    <lineage>
        <taxon>Eukaryota</taxon>
        <taxon>Sar</taxon>
        <taxon>Stramenopiles</taxon>
        <taxon>Ochrophyta</taxon>
        <taxon>Bacillariophyta</taxon>
        <taxon>Coscinodiscophyceae</taxon>
        <taxon>Thalassiosirophycidae</taxon>
        <taxon>Thalassiosirales</taxon>
        <taxon>Thalassiosiraceae</taxon>
        <taxon>Thalassiosira</taxon>
    </lineage>
</organism>
<protein>
    <submittedName>
        <fullName evidence="2">Uncharacterized protein</fullName>
    </submittedName>
</protein>
<sequence length="88" mass="9581">MIASAIPWPEPLESKESGRLPGVDGDGILRYRLGWEPILAVEVGIVRTVVAQLGKESPKYHLKFHIGVRPAVGMAEDEPDIVEILPLG</sequence>
<keyword evidence="3" id="KW-1185">Reference proteome</keyword>
<accession>K0SE46</accession>